<feature type="transmembrane region" description="Helical" evidence="5">
    <location>
        <begin position="173"/>
        <end position="197"/>
    </location>
</feature>
<keyword evidence="7" id="KW-1185">Reference proteome</keyword>
<dbReference type="EMBL" id="ADTU01008272">
    <property type="status" value="NOT_ANNOTATED_CDS"/>
    <property type="molecule type" value="Genomic_DNA"/>
</dbReference>
<dbReference type="SUPFAM" id="SSF48652">
    <property type="entry name" value="Tetraspanin"/>
    <property type="match status" value="1"/>
</dbReference>
<keyword evidence="4 5" id="KW-0472">Membrane</keyword>
<dbReference type="EMBL" id="ADTU01008274">
    <property type="status" value="NOT_ANNOTATED_CDS"/>
    <property type="molecule type" value="Genomic_DNA"/>
</dbReference>
<dbReference type="InterPro" id="IPR008952">
    <property type="entry name" value="Tetraspanin_EC2_sf"/>
</dbReference>
<dbReference type="InterPro" id="IPR018499">
    <property type="entry name" value="Tetraspanin/Peripherin"/>
</dbReference>
<evidence type="ECO:0000256" key="5">
    <source>
        <dbReference type="SAM" id="Phobius"/>
    </source>
</evidence>
<feature type="transmembrane region" description="Helical" evidence="5">
    <location>
        <begin position="112"/>
        <end position="129"/>
    </location>
</feature>
<sequence>MTTITENRDLMVKKNLSEWWSEETEYIFQRIERWAAFARGYNRFRSQSFERETSTLRIVNALIKQKKVKDEELENILKNSCQIQLELANALGVTQQDVSYRLKQLGRIHKEWASGVLMLCIGIWMRIQLRDYMNMSVQGSGAALLALASLGAVLAVAAVLACCCTARGHPALLYLYGAFLAVVALLELGAGASIYAYRTSLNEGFDQGLNESMAAYGQDHSKSSHIDTMQSTLHCCGNRGYVDWLNLDPPKDVPLSCCKVLQNKCDTSDVEEIYTEVYILLIT</sequence>
<dbReference type="eggNOG" id="KOG3882">
    <property type="taxonomic scope" value="Eukaryota"/>
</dbReference>
<keyword evidence="3 5" id="KW-1133">Transmembrane helix</keyword>
<name>A0A158P421_ATTCE</name>
<comment type="subcellular location">
    <subcellularLocation>
        <location evidence="1">Membrane</location>
        <topology evidence="1">Multi-pass membrane protein</topology>
    </subcellularLocation>
</comment>
<protein>
    <submittedName>
        <fullName evidence="6">Uncharacterized protein</fullName>
    </submittedName>
</protein>
<evidence type="ECO:0000256" key="1">
    <source>
        <dbReference type="ARBA" id="ARBA00004141"/>
    </source>
</evidence>
<dbReference type="Gene3D" id="1.10.10.10">
    <property type="entry name" value="Winged helix-like DNA-binding domain superfamily/Winged helix DNA-binding domain"/>
    <property type="match status" value="1"/>
</dbReference>
<reference evidence="7" key="1">
    <citation type="journal article" date="2011" name="PLoS Genet.">
        <title>The genome sequence of the leaf-cutter ant Atta cephalotes reveals insights into its obligate symbiotic lifestyle.</title>
        <authorList>
            <person name="Suen G."/>
            <person name="Teiling C."/>
            <person name="Li L."/>
            <person name="Holt C."/>
            <person name="Abouheif E."/>
            <person name="Bornberg-Bauer E."/>
            <person name="Bouffard P."/>
            <person name="Caldera E.J."/>
            <person name="Cash E."/>
            <person name="Cavanaugh A."/>
            <person name="Denas O."/>
            <person name="Elhaik E."/>
            <person name="Fave M.J."/>
            <person name="Gadau J."/>
            <person name="Gibson J.D."/>
            <person name="Graur D."/>
            <person name="Grubbs K.J."/>
            <person name="Hagen D.E."/>
            <person name="Harkins T.T."/>
            <person name="Helmkampf M."/>
            <person name="Hu H."/>
            <person name="Johnson B.R."/>
            <person name="Kim J."/>
            <person name="Marsh S.E."/>
            <person name="Moeller J.A."/>
            <person name="Munoz-Torres M.C."/>
            <person name="Murphy M.C."/>
            <person name="Naughton M.C."/>
            <person name="Nigam S."/>
            <person name="Overson R."/>
            <person name="Rajakumar R."/>
            <person name="Reese J.T."/>
            <person name="Scott J.J."/>
            <person name="Smith C.R."/>
            <person name="Tao S."/>
            <person name="Tsutsui N.D."/>
            <person name="Viljakainen L."/>
            <person name="Wissler L."/>
            <person name="Yandell M.D."/>
            <person name="Zimmer F."/>
            <person name="Taylor J."/>
            <person name="Slater S.C."/>
            <person name="Clifton S.W."/>
            <person name="Warren W.C."/>
            <person name="Elsik C.G."/>
            <person name="Smith C.D."/>
            <person name="Weinstock G.M."/>
            <person name="Gerardo N.M."/>
            <person name="Currie C.R."/>
        </authorList>
    </citation>
    <scope>NUCLEOTIDE SEQUENCE [LARGE SCALE GENOMIC DNA]</scope>
</reference>
<dbReference type="AlphaFoldDB" id="A0A158P421"/>
<dbReference type="KEGG" id="acep:105627863"/>
<dbReference type="Pfam" id="PF00335">
    <property type="entry name" value="Tetraspanin"/>
    <property type="match status" value="1"/>
</dbReference>
<feature type="transmembrane region" description="Helical" evidence="5">
    <location>
        <begin position="141"/>
        <end position="166"/>
    </location>
</feature>
<reference evidence="6" key="2">
    <citation type="submission" date="2016-04" db="UniProtKB">
        <authorList>
            <consortium name="EnsemblMetazoa"/>
        </authorList>
    </citation>
    <scope>IDENTIFICATION</scope>
</reference>
<dbReference type="OrthoDB" id="9972904at2759"/>
<dbReference type="EnsemblMetazoa" id="XM_012209139.1">
    <property type="protein sequence ID" value="XP_012064529.1"/>
    <property type="gene ID" value="LOC105627863"/>
</dbReference>
<gene>
    <name evidence="6" type="primary">105627863</name>
</gene>
<dbReference type="Proteomes" id="UP000005205">
    <property type="component" value="Unassembled WGS sequence"/>
</dbReference>
<keyword evidence="2 5" id="KW-0812">Transmembrane</keyword>
<evidence type="ECO:0000313" key="6">
    <source>
        <dbReference type="EnsemblMetazoa" id="XP_012064529.1"/>
    </source>
</evidence>
<dbReference type="PANTHER" id="PTHR19282">
    <property type="entry name" value="TETRASPANIN"/>
    <property type="match status" value="1"/>
</dbReference>
<dbReference type="EMBL" id="ADTU01008273">
    <property type="status" value="NOT_ANNOTATED_CDS"/>
    <property type="molecule type" value="Genomic_DNA"/>
</dbReference>
<evidence type="ECO:0000256" key="4">
    <source>
        <dbReference type="ARBA" id="ARBA00023136"/>
    </source>
</evidence>
<dbReference type="InterPro" id="IPR036388">
    <property type="entry name" value="WH-like_DNA-bd_sf"/>
</dbReference>
<proteinExistence type="predicted"/>
<evidence type="ECO:0000256" key="2">
    <source>
        <dbReference type="ARBA" id="ARBA00022692"/>
    </source>
</evidence>
<dbReference type="Gene3D" id="1.10.1450.10">
    <property type="entry name" value="Tetraspanin"/>
    <property type="match status" value="1"/>
</dbReference>
<dbReference type="GO" id="GO:0005886">
    <property type="term" value="C:plasma membrane"/>
    <property type="evidence" value="ECO:0007669"/>
    <property type="project" value="TreeGrafter"/>
</dbReference>
<dbReference type="PRINTS" id="PR00259">
    <property type="entry name" value="TMFOUR"/>
</dbReference>
<evidence type="ECO:0000256" key="3">
    <source>
        <dbReference type="ARBA" id="ARBA00022989"/>
    </source>
</evidence>
<dbReference type="PANTHER" id="PTHR19282:SF252">
    <property type="entry name" value="TETRASPANIN"/>
    <property type="match status" value="1"/>
</dbReference>
<evidence type="ECO:0000313" key="7">
    <source>
        <dbReference type="Proteomes" id="UP000005205"/>
    </source>
</evidence>
<organism evidence="6 7">
    <name type="scientific">Atta cephalotes</name>
    <name type="common">Leafcutter ant</name>
    <dbReference type="NCBI Taxonomy" id="12957"/>
    <lineage>
        <taxon>Eukaryota</taxon>
        <taxon>Metazoa</taxon>
        <taxon>Ecdysozoa</taxon>
        <taxon>Arthropoda</taxon>
        <taxon>Hexapoda</taxon>
        <taxon>Insecta</taxon>
        <taxon>Pterygota</taxon>
        <taxon>Neoptera</taxon>
        <taxon>Endopterygota</taxon>
        <taxon>Hymenoptera</taxon>
        <taxon>Apocrita</taxon>
        <taxon>Aculeata</taxon>
        <taxon>Formicoidea</taxon>
        <taxon>Formicidae</taxon>
        <taxon>Myrmicinae</taxon>
        <taxon>Atta</taxon>
    </lineage>
</organism>
<accession>A0A158P421</accession>
<dbReference type="InParanoid" id="A0A158P421"/>